<feature type="chain" id="PRO_5017320652" evidence="1">
    <location>
        <begin position="26"/>
        <end position="66"/>
    </location>
</feature>
<dbReference type="Proteomes" id="UP000265964">
    <property type="component" value="Unassembled WGS sequence"/>
</dbReference>
<dbReference type="AlphaFoldDB" id="A0A3A1Y3U5"/>
<name>A0A3A1Y3U5_9GAMM</name>
<keyword evidence="1" id="KW-0732">Signal</keyword>
<comment type="caution">
    <text evidence="2">The sequence shown here is derived from an EMBL/GenBank/DDBJ whole genome shotgun (WGS) entry which is preliminary data.</text>
</comment>
<organism evidence="2 3">
    <name type="scientific">Psittacicella gerlachiana</name>
    <dbReference type="NCBI Taxonomy" id="2028574"/>
    <lineage>
        <taxon>Bacteria</taxon>
        <taxon>Pseudomonadati</taxon>
        <taxon>Pseudomonadota</taxon>
        <taxon>Gammaproteobacteria</taxon>
        <taxon>Pasteurellales</taxon>
        <taxon>Psittacicellaceae</taxon>
        <taxon>Psittacicella</taxon>
    </lineage>
</organism>
<dbReference type="EMBL" id="NRJF01000246">
    <property type="protein sequence ID" value="RIY32121.1"/>
    <property type="molecule type" value="Genomic_DNA"/>
</dbReference>
<feature type="signal peptide" evidence="1">
    <location>
        <begin position="1"/>
        <end position="25"/>
    </location>
</feature>
<dbReference type="RefSeq" id="WP_119535252.1">
    <property type="nucleotide sequence ID" value="NZ_NRJF01000246.1"/>
</dbReference>
<sequence>MSAVSFFHKFALVSVAIIGASLSLAAISVNKEANSFVAYHHVPASYNLTLEQEQIAKVNLNFNQAE</sequence>
<evidence type="ECO:0000313" key="2">
    <source>
        <dbReference type="EMBL" id="RIY32121.1"/>
    </source>
</evidence>
<proteinExistence type="predicted"/>
<reference evidence="2 3" key="1">
    <citation type="submission" date="2017-08" db="EMBL/GenBank/DDBJ databases">
        <title>Reclassification of Bisgaard taxon 37 and 44.</title>
        <authorList>
            <person name="Christensen H."/>
        </authorList>
    </citation>
    <scope>NUCLEOTIDE SEQUENCE [LARGE SCALE GENOMIC DNA]</scope>
    <source>
        <strain evidence="2 3">EEAB3T1</strain>
    </source>
</reference>
<evidence type="ECO:0000256" key="1">
    <source>
        <dbReference type="SAM" id="SignalP"/>
    </source>
</evidence>
<gene>
    <name evidence="2" type="ORF">CKF59_07175</name>
</gene>
<evidence type="ECO:0000313" key="3">
    <source>
        <dbReference type="Proteomes" id="UP000265964"/>
    </source>
</evidence>
<protein>
    <submittedName>
        <fullName evidence="2">Uncharacterized protein</fullName>
    </submittedName>
</protein>
<accession>A0A3A1Y3U5</accession>
<keyword evidence="3" id="KW-1185">Reference proteome</keyword>